<evidence type="ECO:0000256" key="8">
    <source>
        <dbReference type="ARBA" id="ARBA00044757"/>
    </source>
</evidence>
<keyword evidence="7" id="KW-0131">Cell cycle</keyword>
<evidence type="ECO:0000256" key="4">
    <source>
        <dbReference type="ARBA" id="ARBA00022763"/>
    </source>
</evidence>
<keyword evidence="4" id="KW-0227">DNA damage</keyword>
<evidence type="ECO:0000256" key="5">
    <source>
        <dbReference type="ARBA" id="ARBA00023204"/>
    </source>
</evidence>
<protein>
    <recommendedName>
        <fullName evidence="13">Nibrin</fullName>
    </recommendedName>
</protein>
<dbReference type="Pfam" id="PF12738">
    <property type="entry name" value="PTCB-BRCT"/>
    <property type="match status" value="1"/>
</dbReference>
<dbReference type="AlphaFoldDB" id="A0AA38LYX9"/>
<dbReference type="PANTHER" id="PTHR12162:SF0">
    <property type="entry name" value="NIBRIN"/>
    <property type="match status" value="1"/>
</dbReference>
<dbReference type="CDD" id="cd00060">
    <property type="entry name" value="FHA"/>
    <property type="match status" value="1"/>
</dbReference>
<keyword evidence="12" id="KW-1185">Reference proteome</keyword>
<dbReference type="GO" id="GO:0005694">
    <property type="term" value="C:chromosome"/>
    <property type="evidence" value="ECO:0007669"/>
    <property type="project" value="UniProtKB-SubCell"/>
</dbReference>
<dbReference type="PANTHER" id="PTHR12162">
    <property type="entry name" value="NIBRIN-RELATED"/>
    <property type="match status" value="1"/>
</dbReference>
<dbReference type="Pfam" id="PF00498">
    <property type="entry name" value="FHA"/>
    <property type="match status" value="1"/>
</dbReference>
<dbReference type="InterPro" id="IPR000253">
    <property type="entry name" value="FHA_dom"/>
</dbReference>
<evidence type="ECO:0000313" key="11">
    <source>
        <dbReference type="EMBL" id="KAJ3616776.1"/>
    </source>
</evidence>
<evidence type="ECO:0000256" key="6">
    <source>
        <dbReference type="ARBA" id="ARBA00023242"/>
    </source>
</evidence>
<feature type="domain" description="FHA" evidence="9">
    <location>
        <begin position="74"/>
        <end position="111"/>
    </location>
</feature>
<dbReference type="SUPFAM" id="SSF52113">
    <property type="entry name" value="BRCT domain"/>
    <property type="match status" value="1"/>
</dbReference>
<sequence length="300" mass="34217">MGSALAKKALQPVRSEKSNLQELNLFITTVSDQKANYVFLSRERKSYETFLEEVQVTKSFSNELKDKESRLGHSELRLKVLSSRSGTYINEKRLCKEETALLSSQDLIKFGSREFFKVTSEPLIVCSSHTTDSELKEIKEQVEVLGGDYVDQWTQNCSLLVTSSLVVTPKVLHCLLDAKPVVTVRYLEDSTNLNSLHLNYKDYLPTAQDPRISDSYSFLPNSKRSSLFRTLHFIFFKFENSEWLKSLAISAGSTVDFFNRRRLSEYSCTAGLWVIVGLRKPESVYKFPLAYERSLSLSPG</sequence>
<dbReference type="CDD" id="cd17741">
    <property type="entry name" value="BRCT_nibrin"/>
    <property type="match status" value="1"/>
</dbReference>
<gene>
    <name evidence="11" type="ORF">Zmor_009028</name>
</gene>
<dbReference type="InterPro" id="IPR008984">
    <property type="entry name" value="SMAD_FHA_dom_sf"/>
</dbReference>
<dbReference type="EMBL" id="JALNTZ010002866">
    <property type="protein sequence ID" value="KAJ3616776.1"/>
    <property type="molecule type" value="Genomic_DNA"/>
</dbReference>
<keyword evidence="3" id="KW-0158">Chromosome</keyword>
<evidence type="ECO:0000256" key="7">
    <source>
        <dbReference type="ARBA" id="ARBA00023306"/>
    </source>
</evidence>
<dbReference type="InterPro" id="IPR001357">
    <property type="entry name" value="BRCT_dom"/>
</dbReference>
<evidence type="ECO:0000259" key="9">
    <source>
        <dbReference type="Pfam" id="PF00498"/>
    </source>
</evidence>
<comment type="caution">
    <text evidence="11">The sequence shown here is derived from an EMBL/GenBank/DDBJ whole genome shotgun (WGS) entry which is preliminary data.</text>
</comment>
<dbReference type="GO" id="GO:0030870">
    <property type="term" value="C:Mre11 complex"/>
    <property type="evidence" value="ECO:0007669"/>
    <property type="project" value="InterPro"/>
</dbReference>
<comment type="similarity">
    <text evidence="8">Belongs to the Nibrin family.</text>
</comment>
<name>A0AA38LYX9_9CUCU</name>
<dbReference type="InterPro" id="IPR036420">
    <property type="entry name" value="BRCT_dom_sf"/>
</dbReference>
<keyword evidence="5" id="KW-0234">DNA repair</keyword>
<feature type="domain" description="BRCT" evidence="10">
    <location>
        <begin position="123"/>
        <end position="163"/>
    </location>
</feature>
<evidence type="ECO:0000256" key="3">
    <source>
        <dbReference type="ARBA" id="ARBA00022454"/>
    </source>
</evidence>
<evidence type="ECO:0000256" key="1">
    <source>
        <dbReference type="ARBA" id="ARBA00004123"/>
    </source>
</evidence>
<reference evidence="11" key="1">
    <citation type="journal article" date="2023" name="G3 (Bethesda)">
        <title>Whole genome assemblies of Zophobas morio and Tenebrio molitor.</title>
        <authorList>
            <person name="Kaur S."/>
            <person name="Stinson S.A."/>
            <person name="diCenzo G.C."/>
        </authorList>
    </citation>
    <scope>NUCLEOTIDE SEQUENCE</scope>
    <source>
        <strain evidence="11">QUZm001</strain>
    </source>
</reference>
<evidence type="ECO:0000259" key="10">
    <source>
        <dbReference type="Pfam" id="PF12738"/>
    </source>
</evidence>
<dbReference type="Proteomes" id="UP001168821">
    <property type="component" value="Unassembled WGS sequence"/>
</dbReference>
<evidence type="ECO:0000313" key="12">
    <source>
        <dbReference type="Proteomes" id="UP001168821"/>
    </source>
</evidence>
<dbReference type="SUPFAM" id="SSF49879">
    <property type="entry name" value="SMAD/FHA domain"/>
    <property type="match status" value="1"/>
</dbReference>
<comment type="subcellular location">
    <subcellularLocation>
        <location evidence="2">Chromosome</location>
    </subcellularLocation>
    <subcellularLocation>
        <location evidence="1">Nucleus</location>
    </subcellularLocation>
</comment>
<proteinExistence type="inferred from homology"/>
<dbReference type="GO" id="GO:0007095">
    <property type="term" value="P:mitotic G2 DNA damage checkpoint signaling"/>
    <property type="evidence" value="ECO:0007669"/>
    <property type="project" value="InterPro"/>
</dbReference>
<accession>A0AA38LYX9</accession>
<dbReference type="GO" id="GO:0003684">
    <property type="term" value="F:damaged DNA binding"/>
    <property type="evidence" value="ECO:0007669"/>
    <property type="project" value="TreeGrafter"/>
</dbReference>
<organism evidence="11 12">
    <name type="scientific">Zophobas morio</name>
    <dbReference type="NCBI Taxonomy" id="2755281"/>
    <lineage>
        <taxon>Eukaryota</taxon>
        <taxon>Metazoa</taxon>
        <taxon>Ecdysozoa</taxon>
        <taxon>Arthropoda</taxon>
        <taxon>Hexapoda</taxon>
        <taxon>Insecta</taxon>
        <taxon>Pterygota</taxon>
        <taxon>Neoptera</taxon>
        <taxon>Endopterygota</taxon>
        <taxon>Coleoptera</taxon>
        <taxon>Polyphaga</taxon>
        <taxon>Cucujiformia</taxon>
        <taxon>Tenebrionidae</taxon>
        <taxon>Zophobas</taxon>
    </lineage>
</organism>
<dbReference type="GO" id="GO:0000724">
    <property type="term" value="P:double-strand break repair via homologous recombination"/>
    <property type="evidence" value="ECO:0007669"/>
    <property type="project" value="TreeGrafter"/>
</dbReference>
<dbReference type="Gene3D" id="3.40.50.10190">
    <property type="entry name" value="BRCT domain"/>
    <property type="match status" value="1"/>
</dbReference>
<dbReference type="Gene3D" id="2.60.200.20">
    <property type="match status" value="1"/>
</dbReference>
<keyword evidence="6" id="KW-0539">Nucleus</keyword>
<evidence type="ECO:0008006" key="13">
    <source>
        <dbReference type="Google" id="ProtNLM"/>
    </source>
</evidence>
<dbReference type="InterPro" id="IPR040227">
    <property type="entry name" value="Nibrin-rel"/>
</dbReference>
<evidence type="ECO:0000256" key="2">
    <source>
        <dbReference type="ARBA" id="ARBA00004286"/>
    </source>
</evidence>